<evidence type="ECO:0000256" key="4">
    <source>
        <dbReference type="ARBA" id="ARBA00022989"/>
    </source>
</evidence>
<feature type="transmembrane region" description="Helical" evidence="7">
    <location>
        <begin position="140"/>
        <end position="162"/>
    </location>
</feature>
<feature type="transmembrane region" description="Helical" evidence="7">
    <location>
        <begin position="246"/>
        <end position="272"/>
    </location>
</feature>
<evidence type="ECO:0000256" key="7">
    <source>
        <dbReference type="SAM" id="Phobius"/>
    </source>
</evidence>
<keyword evidence="4 7" id="KW-1133">Transmembrane helix</keyword>
<dbReference type="PANTHER" id="PTHR30213:SF0">
    <property type="entry name" value="UPF0761 MEMBRANE PROTEIN YIHY"/>
    <property type="match status" value="1"/>
</dbReference>
<feature type="transmembrane region" description="Helical" evidence="7">
    <location>
        <begin position="31"/>
        <end position="52"/>
    </location>
</feature>
<proteinExistence type="predicted"/>
<comment type="subcellular location">
    <subcellularLocation>
        <location evidence="1">Cell membrane</location>
        <topology evidence="1">Multi-pass membrane protein</topology>
    </subcellularLocation>
</comment>
<evidence type="ECO:0000256" key="5">
    <source>
        <dbReference type="ARBA" id="ARBA00023136"/>
    </source>
</evidence>
<organism evidence="8 9">
    <name type="scientific">Jatrophihabitans telluris</name>
    <dbReference type="NCBI Taxonomy" id="2038343"/>
    <lineage>
        <taxon>Bacteria</taxon>
        <taxon>Bacillati</taxon>
        <taxon>Actinomycetota</taxon>
        <taxon>Actinomycetes</taxon>
        <taxon>Jatrophihabitantales</taxon>
        <taxon>Jatrophihabitantaceae</taxon>
        <taxon>Jatrophihabitans</taxon>
    </lineage>
</organism>
<keyword evidence="9" id="KW-1185">Reference proteome</keyword>
<keyword evidence="2" id="KW-1003">Cell membrane</keyword>
<dbReference type="PIRSF" id="PIRSF035875">
    <property type="entry name" value="RNase_BN"/>
    <property type="match status" value="1"/>
</dbReference>
<evidence type="ECO:0000313" key="8">
    <source>
        <dbReference type="EMBL" id="UQX86714.1"/>
    </source>
</evidence>
<feature type="region of interest" description="Disordered" evidence="6">
    <location>
        <begin position="282"/>
        <end position="319"/>
    </location>
</feature>
<dbReference type="Proteomes" id="UP001056336">
    <property type="component" value="Chromosome"/>
</dbReference>
<feature type="transmembrane region" description="Helical" evidence="7">
    <location>
        <begin position="217"/>
        <end position="234"/>
    </location>
</feature>
<name>A0ABY4QTQ0_9ACTN</name>
<sequence length="319" mass="34699">MISQRRAMGLLRRTVTKAWHDRVLGLSAEAAFWQLLSLPSLFLALLAALGYFSDWLGADTVDRIQTNLLRGFSRAFSDEVVNQLVAPLVHQVLNEGRADILSVSFLLALWAGSSATATFVNTITIAYGMRDLRGAVRSRLLALGIYLGSIVIGVVALPALVLGPTELVRLFPPARRGTADRLINDAYWPAVIALLLLGLTSLYHLAPPRRLPWRRGFPGAVLAMVIFLLGSAGLREYIAFIVAHNHAYGTLAAPIAALLFFFLLALGVLLGAEFNAAIEQMSPTASRHPERDRRWKSLTEPGSDATEGQEPPELPGIDS</sequence>
<accession>A0ABY4QTQ0</accession>
<evidence type="ECO:0000313" key="9">
    <source>
        <dbReference type="Proteomes" id="UP001056336"/>
    </source>
</evidence>
<evidence type="ECO:0000256" key="1">
    <source>
        <dbReference type="ARBA" id="ARBA00004651"/>
    </source>
</evidence>
<dbReference type="InterPro" id="IPR017039">
    <property type="entry name" value="Virul_fac_BrkB"/>
</dbReference>
<feature type="transmembrane region" description="Helical" evidence="7">
    <location>
        <begin position="186"/>
        <end position="205"/>
    </location>
</feature>
<evidence type="ECO:0000256" key="3">
    <source>
        <dbReference type="ARBA" id="ARBA00022692"/>
    </source>
</evidence>
<evidence type="ECO:0000256" key="2">
    <source>
        <dbReference type="ARBA" id="ARBA00022475"/>
    </source>
</evidence>
<evidence type="ECO:0000256" key="6">
    <source>
        <dbReference type="SAM" id="MobiDB-lite"/>
    </source>
</evidence>
<keyword evidence="3 7" id="KW-0812">Transmembrane</keyword>
<reference evidence="8" key="2">
    <citation type="submission" date="2022-05" db="EMBL/GenBank/DDBJ databases">
        <authorList>
            <person name="Kim J.-S."/>
            <person name="Lee K."/>
            <person name="Suh M."/>
            <person name="Eom M."/>
            <person name="Kim J.-S."/>
            <person name="Kim D.-S."/>
            <person name="Ko S.-H."/>
            <person name="Shin Y."/>
            <person name="Lee J.-S."/>
        </authorList>
    </citation>
    <scope>NUCLEOTIDE SEQUENCE</scope>
    <source>
        <strain evidence="8">N237</strain>
    </source>
</reference>
<reference evidence="8" key="1">
    <citation type="journal article" date="2018" name="Int. J. Syst. Evol. Microbiol.">
        <title>Jatrophihabitans telluris sp. nov., isolated from sediment soil of lava forest wetlands and the emended description of the genus Jatrophihabitans.</title>
        <authorList>
            <person name="Lee K.C."/>
            <person name="Suh M.K."/>
            <person name="Eom M.K."/>
            <person name="Kim K.K."/>
            <person name="Kim J.S."/>
            <person name="Kim D.S."/>
            <person name="Ko S.H."/>
            <person name="Shin Y.K."/>
            <person name="Lee J.S."/>
        </authorList>
    </citation>
    <scope>NUCLEOTIDE SEQUENCE</scope>
    <source>
        <strain evidence="8">N237</strain>
    </source>
</reference>
<dbReference type="PANTHER" id="PTHR30213">
    <property type="entry name" value="INNER MEMBRANE PROTEIN YHJD"/>
    <property type="match status" value="1"/>
</dbReference>
<gene>
    <name evidence="8" type="ORF">M6D93_10360</name>
</gene>
<dbReference type="RefSeq" id="WP_249769071.1">
    <property type="nucleotide sequence ID" value="NZ_CP097332.1"/>
</dbReference>
<feature type="transmembrane region" description="Helical" evidence="7">
    <location>
        <begin position="100"/>
        <end position="128"/>
    </location>
</feature>
<dbReference type="EMBL" id="CP097332">
    <property type="protein sequence ID" value="UQX86714.1"/>
    <property type="molecule type" value="Genomic_DNA"/>
</dbReference>
<keyword evidence="5 7" id="KW-0472">Membrane</keyword>
<protein>
    <submittedName>
        <fullName evidence="8">YihY/virulence factor BrkB family protein</fullName>
    </submittedName>
</protein>
<dbReference type="Pfam" id="PF03631">
    <property type="entry name" value="Virul_fac_BrkB"/>
    <property type="match status" value="1"/>
</dbReference>
<feature type="compositionally biased region" description="Basic and acidic residues" evidence="6">
    <location>
        <begin position="287"/>
        <end position="297"/>
    </location>
</feature>